<protein>
    <submittedName>
        <fullName evidence="2">Uncharacterized protein</fullName>
    </submittedName>
</protein>
<name>A0A6G1JIJ6_9PLEO</name>
<dbReference type="Proteomes" id="UP000799291">
    <property type="component" value="Unassembled WGS sequence"/>
</dbReference>
<evidence type="ECO:0000313" key="2">
    <source>
        <dbReference type="EMBL" id="KAF2690268.1"/>
    </source>
</evidence>
<feature type="region of interest" description="Disordered" evidence="1">
    <location>
        <begin position="19"/>
        <end position="46"/>
    </location>
</feature>
<feature type="region of interest" description="Disordered" evidence="1">
    <location>
        <begin position="336"/>
        <end position="357"/>
    </location>
</feature>
<accession>A0A6G1JIJ6</accession>
<gene>
    <name evidence="2" type="ORF">K458DRAFT_459338</name>
</gene>
<sequence>MVDGPYLCCHFGAGEEEADEQSVGCRSEQKAESLGNPEPGKHSSASVPLRWQCVGASVRSTKSLYKTPRHGVARTRVTTRHHQMFGVRCRRDSIRPSNLAQKRGRQRPPVSPFHNSLMVTGCTARSLYHSVGAICESGHGVWNPAGGYVASCTVCCTDTARHTQMRPFNISEQHTGALRPLYPCDNCGGTSDKAEEEGGRACSWLERATRPPRTPFWTDAKESAVASTVVLQCTSAVTERRSAYRVAAAVRRYLLVILMTARGGSSSDNLRELFTLAAAPNSQRRVPGTPVPALVVRQASPSAMLACTTPVEQLVLQAPSRRLRNGDSCWRACPTANSPSANSPRMHEHGRPGLQQHSVVTPDPVPSAKPSIPAINLCRLPLGSAASREVPAIPGVTLVPLKPPCSASARSHDSVSSCPPVVCYATATPARGAHCGPGSAVCCPVFTCAWISGIVLGSDRVREQGDTHPNAAI</sequence>
<organism evidence="2 3">
    <name type="scientific">Lentithecium fluviatile CBS 122367</name>
    <dbReference type="NCBI Taxonomy" id="1168545"/>
    <lineage>
        <taxon>Eukaryota</taxon>
        <taxon>Fungi</taxon>
        <taxon>Dikarya</taxon>
        <taxon>Ascomycota</taxon>
        <taxon>Pezizomycotina</taxon>
        <taxon>Dothideomycetes</taxon>
        <taxon>Pleosporomycetidae</taxon>
        <taxon>Pleosporales</taxon>
        <taxon>Massarineae</taxon>
        <taxon>Lentitheciaceae</taxon>
        <taxon>Lentithecium</taxon>
    </lineage>
</organism>
<reference evidence="2" key="1">
    <citation type="journal article" date="2020" name="Stud. Mycol.">
        <title>101 Dothideomycetes genomes: a test case for predicting lifestyles and emergence of pathogens.</title>
        <authorList>
            <person name="Haridas S."/>
            <person name="Albert R."/>
            <person name="Binder M."/>
            <person name="Bloem J."/>
            <person name="Labutti K."/>
            <person name="Salamov A."/>
            <person name="Andreopoulos B."/>
            <person name="Baker S."/>
            <person name="Barry K."/>
            <person name="Bills G."/>
            <person name="Bluhm B."/>
            <person name="Cannon C."/>
            <person name="Castanera R."/>
            <person name="Culley D."/>
            <person name="Daum C."/>
            <person name="Ezra D."/>
            <person name="Gonzalez J."/>
            <person name="Henrissat B."/>
            <person name="Kuo A."/>
            <person name="Liang C."/>
            <person name="Lipzen A."/>
            <person name="Lutzoni F."/>
            <person name="Magnuson J."/>
            <person name="Mondo S."/>
            <person name="Nolan M."/>
            <person name="Ohm R."/>
            <person name="Pangilinan J."/>
            <person name="Park H.-J."/>
            <person name="Ramirez L."/>
            <person name="Alfaro M."/>
            <person name="Sun H."/>
            <person name="Tritt A."/>
            <person name="Yoshinaga Y."/>
            <person name="Zwiers L.-H."/>
            <person name="Turgeon B."/>
            <person name="Goodwin S."/>
            <person name="Spatafora J."/>
            <person name="Crous P."/>
            <person name="Grigoriev I."/>
        </authorList>
    </citation>
    <scope>NUCLEOTIDE SEQUENCE</scope>
    <source>
        <strain evidence="2">CBS 122367</strain>
    </source>
</reference>
<dbReference type="AlphaFoldDB" id="A0A6G1JIJ6"/>
<dbReference type="EMBL" id="MU005571">
    <property type="protein sequence ID" value="KAF2690268.1"/>
    <property type="molecule type" value="Genomic_DNA"/>
</dbReference>
<keyword evidence="3" id="KW-1185">Reference proteome</keyword>
<evidence type="ECO:0000256" key="1">
    <source>
        <dbReference type="SAM" id="MobiDB-lite"/>
    </source>
</evidence>
<evidence type="ECO:0000313" key="3">
    <source>
        <dbReference type="Proteomes" id="UP000799291"/>
    </source>
</evidence>
<proteinExistence type="predicted"/>